<reference evidence="1" key="1">
    <citation type="journal article" date="2020" name="Nat. Commun.">
        <title>Large-scale genome sequencing of mycorrhizal fungi provides insights into the early evolution of symbiotic traits.</title>
        <authorList>
            <person name="Miyauchi S."/>
            <person name="Kiss E."/>
            <person name="Kuo A."/>
            <person name="Drula E."/>
            <person name="Kohler A."/>
            <person name="Sanchez-Garcia M."/>
            <person name="Morin E."/>
            <person name="Andreopoulos B."/>
            <person name="Barry K.W."/>
            <person name="Bonito G."/>
            <person name="Buee M."/>
            <person name="Carver A."/>
            <person name="Chen C."/>
            <person name="Cichocki N."/>
            <person name="Clum A."/>
            <person name="Culley D."/>
            <person name="Crous P.W."/>
            <person name="Fauchery L."/>
            <person name="Girlanda M."/>
            <person name="Hayes R.D."/>
            <person name="Keri Z."/>
            <person name="LaButti K."/>
            <person name="Lipzen A."/>
            <person name="Lombard V."/>
            <person name="Magnuson J."/>
            <person name="Maillard F."/>
            <person name="Murat C."/>
            <person name="Nolan M."/>
            <person name="Ohm R.A."/>
            <person name="Pangilinan J."/>
            <person name="Pereira M.F."/>
            <person name="Perotto S."/>
            <person name="Peter M."/>
            <person name="Pfister S."/>
            <person name="Riley R."/>
            <person name="Sitrit Y."/>
            <person name="Stielow J.B."/>
            <person name="Szollosi G."/>
            <person name="Zifcakova L."/>
            <person name="Stursova M."/>
            <person name="Spatafora J.W."/>
            <person name="Tedersoo L."/>
            <person name="Vaario L.M."/>
            <person name="Yamada A."/>
            <person name="Yan M."/>
            <person name="Wang P."/>
            <person name="Xu J."/>
            <person name="Bruns T."/>
            <person name="Baldrian P."/>
            <person name="Vilgalys R."/>
            <person name="Dunand C."/>
            <person name="Henrissat B."/>
            <person name="Grigoriev I.V."/>
            <person name="Hibbett D."/>
            <person name="Nagy L.G."/>
            <person name="Martin F.M."/>
        </authorList>
    </citation>
    <scope>NUCLEOTIDE SEQUENCE</scope>
    <source>
        <strain evidence="1">UP504</strain>
    </source>
</reference>
<keyword evidence="2" id="KW-1185">Reference proteome</keyword>
<sequence length="132" mass="15158">MENFSRSSERRHDVRIHDLKRDDPPLHIHLIDLLRFFASRDDLKANLDQLAQQLVRSPVPSRDLHICKKKPDKRNSPCTIQQVKHTPCLSYRLSVWAQIGLLTDRISADWIRRSSDGLGSGSPIGQASIRGW</sequence>
<organism evidence="1 2">
    <name type="scientific">Hydnum rufescens UP504</name>
    <dbReference type="NCBI Taxonomy" id="1448309"/>
    <lineage>
        <taxon>Eukaryota</taxon>
        <taxon>Fungi</taxon>
        <taxon>Dikarya</taxon>
        <taxon>Basidiomycota</taxon>
        <taxon>Agaricomycotina</taxon>
        <taxon>Agaricomycetes</taxon>
        <taxon>Cantharellales</taxon>
        <taxon>Hydnaceae</taxon>
        <taxon>Hydnum</taxon>
    </lineage>
</organism>
<accession>A0A9P6ADW0</accession>
<proteinExistence type="predicted"/>
<dbReference type="EMBL" id="MU129369">
    <property type="protein sequence ID" value="KAF9503384.1"/>
    <property type="molecule type" value="Genomic_DNA"/>
</dbReference>
<evidence type="ECO:0000313" key="2">
    <source>
        <dbReference type="Proteomes" id="UP000886523"/>
    </source>
</evidence>
<dbReference type="Proteomes" id="UP000886523">
    <property type="component" value="Unassembled WGS sequence"/>
</dbReference>
<dbReference type="AlphaFoldDB" id="A0A9P6ADW0"/>
<comment type="caution">
    <text evidence="1">The sequence shown here is derived from an EMBL/GenBank/DDBJ whole genome shotgun (WGS) entry which is preliminary data.</text>
</comment>
<protein>
    <submittedName>
        <fullName evidence="1">Uncharacterized protein</fullName>
    </submittedName>
</protein>
<evidence type="ECO:0000313" key="1">
    <source>
        <dbReference type="EMBL" id="KAF9503384.1"/>
    </source>
</evidence>
<gene>
    <name evidence="1" type="ORF">BS47DRAFT_1402460</name>
</gene>
<name>A0A9P6ADW0_9AGAM</name>